<dbReference type="SUPFAM" id="SSF52833">
    <property type="entry name" value="Thioredoxin-like"/>
    <property type="match status" value="1"/>
</dbReference>
<dbReference type="STRING" id="398579.Spea_0502"/>
<evidence type="ECO:0000259" key="1">
    <source>
        <dbReference type="PROSITE" id="PS50404"/>
    </source>
</evidence>
<dbReference type="CDD" id="cd00570">
    <property type="entry name" value="GST_N_family"/>
    <property type="match status" value="1"/>
</dbReference>
<dbReference type="GO" id="GO:0005737">
    <property type="term" value="C:cytoplasm"/>
    <property type="evidence" value="ECO:0007669"/>
    <property type="project" value="TreeGrafter"/>
</dbReference>
<dbReference type="InterPro" id="IPR050983">
    <property type="entry name" value="GST_Omega/HSP26"/>
</dbReference>
<reference evidence="3 4" key="1">
    <citation type="submission" date="2007-10" db="EMBL/GenBank/DDBJ databases">
        <title>Complete sequence of Shewanella pealeana ATCC 700345.</title>
        <authorList>
            <consortium name="US DOE Joint Genome Institute"/>
            <person name="Copeland A."/>
            <person name="Lucas S."/>
            <person name="Lapidus A."/>
            <person name="Barry K."/>
            <person name="Glavina del Rio T."/>
            <person name="Dalin E."/>
            <person name="Tice H."/>
            <person name="Pitluck S."/>
            <person name="Chertkov O."/>
            <person name="Brettin T."/>
            <person name="Bruce D."/>
            <person name="Detter J.C."/>
            <person name="Han C."/>
            <person name="Schmutz J."/>
            <person name="Larimer F."/>
            <person name="Land M."/>
            <person name="Hauser L."/>
            <person name="Kyrpides N."/>
            <person name="Kim E."/>
            <person name="Zhao J.-S.Z."/>
            <person name="Manno D."/>
            <person name="Hawari J."/>
            <person name="Richardson P."/>
        </authorList>
    </citation>
    <scope>NUCLEOTIDE SEQUENCE [LARGE SCALE GENOMIC DNA]</scope>
    <source>
        <strain evidence="4">ATCC 700345 / ANG-SQ1</strain>
    </source>
</reference>
<dbReference type="SUPFAM" id="SSF47616">
    <property type="entry name" value="GST C-terminal domain-like"/>
    <property type="match status" value="1"/>
</dbReference>
<evidence type="ECO:0000313" key="3">
    <source>
        <dbReference type="EMBL" id="ABV85830.1"/>
    </source>
</evidence>
<name>A8GZU3_SHEPA</name>
<dbReference type="OrthoDB" id="9782992at2"/>
<dbReference type="SFLD" id="SFLDG00358">
    <property type="entry name" value="Main_(cytGST)"/>
    <property type="match status" value="1"/>
</dbReference>
<feature type="domain" description="GST N-terminal" evidence="1">
    <location>
        <begin position="1"/>
        <end position="79"/>
    </location>
</feature>
<dbReference type="eggNOG" id="COG0625">
    <property type="taxonomic scope" value="Bacteria"/>
</dbReference>
<accession>A8GZU3</accession>
<dbReference type="HOGENOM" id="CLU_011226_9_3_6"/>
<dbReference type="PANTHER" id="PTHR43968:SF6">
    <property type="entry name" value="GLUTATHIONE S-TRANSFERASE OMEGA"/>
    <property type="match status" value="1"/>
</dbReference>
<dbReference type="InterPro" id="IPR010987">
    <property type="entry name" value="Glutathione-S-Trfase_C-like"/>
</dbReference>
<dbReference type="PROSITE" id="PS50404">
    <property type="entry name" value="GST_NTER"/>
    <property type="match status" value="1"/>
</dbReference>
<dbReference type="InterPro" id="IPR036282">
    <property type="entry name" value="Glutathione-S-Trfase_C_sf"/>
</dbReference>
<dbReference type="InterPro" id="IPR004045">
    <property type="entry name" value="Glutathione_S-Trfase_N"/>
</dbReference>
<dbReference type="Pfam" id="PF13409">
    <property type="entry name" value="GST_N_2"/>
    <property type="match status" value="1"/>
</dbReference>
<dbReference type="KEGG" id="spl:Spea_0502"/>
<dbReference type="Gene3D" id="1.20.1050.10">
    <property type="match status" value="1"/>
</dbReference>
<dbReference type="EMBL" id="CP000851">
    <property type="protein sequence ID" value="ABV85830.1"/>
    <property type="molecule type" value="Genomic_DNA"/>
</dbReference>
<proteinExistence type="predicted"/>
<dbReference type="InterPro" id="IPR040079">
    <property type="entry name" value="Glutathione_S-Trfase"/>
</dbReference>
<sequence length="237" mass="27157">MLKIVSYVICPFVQRITGLLEAKGVSYQIEYISLKDKPQWFLDIAPNGQVPVLITEDNIALSESDAIAEYLDDEYPLLRPEVNKSACRARQRAWVYQASKLYLKQCSHMQSPTQQVFEERQEYLQNQFAKVESFLKDHTDSQYFCANVIGNIDIAWLPLFHRAALVQKHTGMRLFENFPLLQTWADNIMATGLAEKTVHDSFEARFVNFYLSDKTYLGSGNKRNNQSCNTSSTSCCA</sequence>
<keyword evidence="4" id="KW-1185">Reference proteome</keyword>
<keyword evidence="3" id="KW-0808">Transferase</keyword>
<evidence type="ECO:0000259" key="2">
    <source>
        <dbReference type="PROSITE" id="PS50405"/>
    </source>
</evidence>
<feature type="domain" description="GST C-terminal" evidence="2">
    <location>
        <begin position="84"/>
        <end position="217"/>
    </location>
</feature>
<evidence type="ECO:0000313" key="4">
    <source>
        <dbReference type="Proteomes" id="UP000002608"/>
    </source>
</evidence>
<gene>
    <name evidence="3" type="ordered locus">Spea_0502</name>
</gene>
<dbReference type="CDD" id="cd00299">
    <property type="entry name" value="GST_C_family"/>
    <property type="match status" value="1"/>
</dbReference>
<protein>
    <submittedName>
        <fullName evidence="3">Glutathione S-transferase domain</fullName>
    </submittedName>
</protein>
<dbReference type="AlphaFoldDB" id="A8GZU3"/>
<dbReference type="GO" id="GO:0016740">
    <property type="term" value="F:transferase activity"/>
    <property type="evidence" value="ECO:0007669"/>
    <property type="project" value="UniProtKB-KW"/>
</dbReference>
<dbReference type="PANTHER" id="PTHR43968">
    <property type="match status" value="1"/>
</dbReference>
<organism evidence="3 4">
    <name type="scientific">Shewanella pealeana (strain ATCC 700345 / ANG-SQ1)</name>
    <dbReference type="NCBI Taxonomy" id="398579"/>
    <lineage>
        <taxon>Bacteria</taxon>
        <taxon>Pseudomonadati</taxon>
        <taxon>Pseudomonadota</taxon>
        <taxon>Gammaproteobacteria</taxon>
        <taxon>Alteromonadales</taxon>
        <taxon>Shewanellaceae</taxon>
        <taxon>Shewanella</taxon>
    </lineage>
</organism>
<dbReference type="SFLD" id="SFLDS00019">
    <property type="entry name" value="Glutathione_Transferase_(cytos"/>
    <property type="match status" value="1"/>
</dbReference>
<dbReference type="PROSITE" id="PS50405">
    <property type="entry name" value="GST_CTER"/>
    <property type="match status" value="1"/>
</dbReference>
<dbReference type="RefSeq" id="WP_012153768.1">
    <property type="nucleotide sequence ID" value="NC_009901.1"/>
</dbReference>
<dbReference type="InterPro" id="IPR036249">
    <property type="entry name" value="Thioredoxin-like_sf"/>
</dbReference>
<dbReference type="Gene3D" id="3.40.30.10">
    <property type="entry name" value="Glutaredoxin"/>
    <property type="match status" value="1"/>
</dbReference>
<dbReference type="Proteomes" id="UP000002608">
    <property type="component" value="Chromosome"/>
</dbReference>